<dbReference type="InterPro" id="IPR051400">
    <property type="entry name" value="HAD-like_hydrolase"/>
</dbReference>
<dbReference type="InterPro" id="IPR036412">
    <property type="entry name" value="HAD-like_sf"/>
</dbReference>
<evidence type="ECO:0000256" key="1">
    <source>
        <dbReference type="ARBA" id="ARBA00001946"/>
    </source>
</evidence>
<dbReference type="NCBIfam" id="TIGR01549">
    <property type="entry name" value="HAD-SF-IA-v1"/>
    <property type="match status" value="1"/>
</dbReference>
<evidence type="ECO:0000313" key="5">
    <source>
        <dbReference type="Proteomes" id="UP000598426"/>
    </source>
</evidence>
<dbReference type="PANTHER" id="PTHR46470:SF4">
    <property type="entry name" value="5-AMINO-6-(5-PHOSPHO-D-RIBITYLAMINO)URACIL PHOSPHATASE YIGB"/>
    <property type="match status" value="1"/>
</dbReference>
<keyword evidence="3" id="KW-0460">Magnesium</keyword>
<dbReference type="InterPro" id="IPR023214">
    <property type="entry name" value="HAD_sf"/>
</dbReference>
<comment type="caution">
    <text evidence="4">The sequence shown here is derived from an EMBL/GenBank/DDBJ whole genome shotgun (WGS) entry which is preliminary data.</text>
</comment>
<accession>A0ABR8NIB3</accession>
<dbReference type="PRINTS" id="PR00413">
    <property type="entry name" value="HADHALOGNASE"/>
</dbReference>
<keyword evidence="5" id="KW-1185">Reference proteome</keyword>
<dbReference type="PANTHER" id="PTHR46470">
    <property type="entry name" value="N-ACYLNEURAMINATE-9-PHOSPHATASE"/>
    <property type="match status" value="1"/>
</dbReference>
<sequence length="233" mass="25358">MTVDLDAPLTTWAAVGFDLDDTLFDHHGAATAGAEGFIRELGGEPHAELLAAWFDLEAEHFESWRTGKVSFLEQRRRRIRGFLPFLERAAPDEDDAVDALFGRYVAAYRASWRAFDDAVPLLTRLRAQGVRVGVLTNGSEPQQLDKLAAIGLRPLVDVVCASEQLGVWKPDPRAFEALADRLDVPIGSMAFVGDNPEHDVAGARQAGMAAGLVDRTAASPLRLLNALRSAQRG</sequence>
<name>A0ABR8NIB3_9MICO</name>
<reference evidence="4 5" key="1">
    <citation type="submission" date="2020-09" db="EMBL/GenBank/DDBJ databases">
        <title>Isolation and identification of active actinomycetes.</title>
        <authorList>
            <person name="Li X."/>
        </authorList>
    </citation>
    <scope>NUCLEOTIDE SEQUENCE [LARGE SCALE GENOMIC DNA]</scope>
    <source>
        <strain evidence="4 5">NEAU-LLC</strain>
    </source>
</reference>
<dbReference type="SUPFAM" id="SSF56784">
    <property type="entry name" value="HAD-like"/>
    <property type="match status" value="1"/>
</dbReference>
<dbReference type="GO" id="GO:0016787">
    <property type="term" value="F:hydrolase activity"/>
    <property type="evidence" value="ECO:0007669"/>
    <property type="project" value="UniProtKB-KW"/>
</dbReference>
<organism evidence="4 5">
    <name type="scientific">Microbacterium helvum</name>
    <dbReference type="NCBI Taxonomy" id="2773713"/>
    <lineage>
        <taxon>Bacteria</taxon>
        <taxon>Bacillati</taxon>
        <taxon>Actinomycetota</taxon>
        <taxon>Actinomycetes</taxon>
        <taxon>Micrococcales</taxon>
        <taxon>Microbacteriaceae</taxon>
        <taxon>Microbacterium</taxon>
    </lineage>
</organism>
<keyword evidence="2 4" id="KW-0378">Hydrolase</keyword>
<evidence type="ECO:0000256" key="2">
    <source>
        <dbReference type="ARBA" id="ARBA00022801"/>
    </source>
</evidence>
<protein>
    <submittedName>
        <fullName evidence="4">HAD family hydrolase</fullName>
    </submittedName>
</protein>
<dbReference type="InterPro" id="IPR006439">
    <property type="entry name" value="HAD-SF_hydro_IA"/>
</dbReference>
<evidence type="ECO:0000313" key="4">
    <source>
        <dbReference type="EMBL" id="MBD3940420.1"/>
    </source>
</evidence>
<dbReference type="EMBL" id="JACXZS010000001">
    <property type="protein sequence ID" value="MBD3940420.1"/>
    <property type="molecule type" value="Genomic_DNA"/>
</dbReference>
<dbReference type="NCBIfam" id="TIGR01509">
    <property type="entry name" value="HAD-SF-IA-v3"/>
    <property type="match status" value="1"/>
</dbReference>
<dbReference type="SFLD" id="SFLDG01129">
    <property type="entry name" value="C1.5:_HAD__Beta-PGM__Phosphata"/>
    <property type="match status" value="1"/>
</dbReference>
<dbReference type="Pfam" id="PF00702">
    <property type="entry name" value="Hydrolase"/>
    <property type="match status" value="1"/>
</dbReference>
<evidence type="ECO:0000256" key="3">
    <source>
        <dbReference type="ARBA" id="ARBA00022842"/>
    </source>
</evidence>
<dbReference type="SFLD" id="SFLDS00003">
    <property type="entry name" value="Haloacid_Dehalogenase"/>
    <property type="match status" value="1"/>
</dbReference>
<gene>
    <name evidence="4" type="ORF">IF188_01735</name>
</gene>
<dbReference type="Gene3D" id="1.20.120.1600">
    <property type="match status" value="1"/>
</dbReference>
<comment type="cofactor">
    <cofactor evidence="1">
        <name>Mg(2+)</name>
        <dbReference type="ChEBI" id="CHEBI:18420"/>
    </cofactor>
</comment>
<proteinExistence type="predicted"/>
<dbReference type="Gene3D" id="3.40.50.1000">
    <property type="entry name" value="HAD superfamily/HAD-like"/>
    <property type="match status" value="1"/>
</dbReference>
<dbReference type="Proteomes" id="UP000598426">
    <property type="component" value="Unassembled WGS sequence"/>
</dbReference>
<dbReference type="RefSeq" id="WP_191170049.1">
    <property type="nucleotide sequence ID" value="NZ_JACXZS010000001.1"/>
</dbReference>